<comment type="caution">
    <text evidence="5">The sequence shown here is derived from an EMBL/GenBank/DDBJ whole genome shotgun (WGS) entry which is preliminary data.</text>
</comment>
<dbReference type="Gene3D" id="3.90.640.10">
    <property type="entry name" value="Actin, Chain A, domain 4"/>
    <property type="match status" value="1"/>
</dbReference>
<evidence type="ECO:0000313" key="5">
    <source>
        <dbReference type="EMBL" id="TFJ84871.1"/>
    </source>
</evidence>
<reference evidence="5 6" key="1">
    <citation type="submission" date="2019-01" db="EMBL/GenBank/DDBJ databases">
        <title>Nuclear Genome Assembly of the Microalgal Biofuel strain Nannochloropsis salina CCMP1776.</title>
        <authorList>
            <person name="Hovde B."/>
        </authorList>
    </citation>
    <scope>NUCLEOTIDE SEQUENCE [LARGE SCALE GENOMIC DNA]</scope>
    <source>
        <strain evidence="5 6">CCMP1776</strain>
    </source>
</reference>
<dbReference type="PANTHER" id="PTHR19375">
    <property type="entry name" value="HEAT SHOCK PROTEIN 70KDA"/>
    <property type="match status" value="1"/>
</dbReference>
<dbReference type="InterPro" id="IPR013126">
    <property type="entry name" value="Hsp_70_fam"/>
</dbReference>
<keyword evidence="6" id="KW-1185">Reference proteome</keyword>
<dbReference type="AlphaFoldDB" id="A0A4D9CZP8"/>
<dbReference type="PROSITE" id="PS00297">
    <property type="entry name" value="HSP70_1"/>
    <property type="match status" value="1"/>
</dbReference>
<dbReference type="Proteomes" id="UP000355283">
    <property type="component" value="Unassembled WGS sequence"/>
</dbReference>
<evidence type="ECO:0000256" key="3">
    <source>
        <dbReference type="SAM" id="MobiDB-lite"/>
    </source>
</evidence>
<dbReference type="OrthoDB" id="2401965at2759"/>
<organism evidence="5 6">
    <name type="scientific">Nannochloropsis salina CCMP1776</name>
    <dbReference type="NCBI Taxonomy" id="1027361"/>
    <lineage>
        <taxon>Eukaryota</taxon>
        <taxon>Sar</taxon>
        <taxon>Stramenopiles</taxon>
        <taxon>Ochrophyta</taxon>
        <taxon>Eustigmatophyceae</taxon>
        <taxon>Eustigmatales</taxon>
        <taxon>Monodopsidaceae</taxon>
        <taxon>Microchloropsis</taxon>
        <taxon>Microchloropsis salina</taxon>
    </lineage>
</organism>
<dbReference type="Gene3D" id="3.30.30.30">
    <property type="match status" value="1"/>
</dbReference>
<sequence length="960" mass="103331">MPGHLGAECGLIMLLGVLLLLAGCEAWVGPVVLRAAKRWGGMRKKIENDDGDEKKRTTQSNSKGAKPFVPKAGEEAAESEEEEDVDPLAISDAMIEEVTGRVHGRKLSRSEASGKAASDERLRNEEGEGEGRGTESGGVEREPPAWSMRWLETLSEEEMLALDKKRLMDLLLKDIESDKEWTGVPVQALFDPDEEVDPKTDFYDEGMTEEIFGKMPEGEDEDEEEMDLDDILGPLGDGGEEEEEEEGEENLLRFLSGSQEGRRLARDLLNDDTVRDDEEDEDVFDVGGHLRAEEMSSEEVEDGLRHLWRNLKKGHGEDTGGGDEGEEEAAETEGRLRDELADPATILTALKASVEGGDLAAASELLQRMEEMGLEVGDLEEEVEALDSYRAPLGNKRAVAQVPLVEEAEEDGGGLQVPLSVGRLSEEEVAAMKSVGACVGIDLGTTNSALSLVKDGKALILPSRATEAALTPSVVRFRGKEVVVGEAARAVAVADSDNTFSSVKRLMGRGLEEMLQEKEILGSLNLVRRTVEEAEGEAEGGGQACVAMRCPALGREVTPEEVSAEILKTLLEDAAAYLEKPVNRAVITVPAYFTPAQCAATERAGALAGLQRIKLLREPEAAALAYGLDRMLGEDELIMVFDLGGGTFDVSVLEVGDGVVEVLSTFGDATLGGNDFDKRVADWLVGEYRKQHGGQGPQSDRTSQRKLMEAAEGARVRLSQASETEVRIPALGGEGKDLGPLTLTRAGMEKLCGDLYDRLLEPMRQAALMAGATLGGEVAPDALGGQLVDALGDGGEKAAMEVLMRDQELAAADAEGMESEKEKLATLMRERAMTGRKVSKARSMYSKNLNAVRKRNPGLKIREFPQGRSIQEVVMVGGATRMPSIRRLVAAVTGITPRTTVDPDEAVALGAGIHAGVLDGIIEDMDMLTPMQAAIARGLLDYEARAGQAEPRSQKQRKGF</sequence>
<dbReference type="Pfam" id="PF00012">
    <property type="entry name" value="HSP70"/>
    <property type="match status" value="2"/>
</dbReference>
<feature type="region of interest" description="Disordered" evidence="3">
    <location>
        <begin position="45"/>
        <end position="144"/>
    </location>
</feature>
<accession>A0A4D9CZP8</accession>
<keyword evidence="4" id="KW-0732">Signal</keyword>
<dbReference type="InterPro" id="IPR018181">
    <property type="entry name" value="Heat_shock_70_CS"/>
</dbReference>
<feature type="compositionally biased region" description="Acidic residues" evidence="3">
    <location>
        <begin position="218"/>
        <end position="230"/>
    </location>
</feature>
<feature type="compositionally biased region" description="Acidic residues" evidence="3">
    <location>
        <begin position="75"/>
        <end position="86"/>
    </location>
</feature>
<keyword evidence="2" id="KW-0067">ATP-binding</keyword>
<evidence type="ECO:0000313" key="6">
    <source>
        <dbReference type="Proteomes" id="UP000355283"/>
    </source>
</evidence>
<feature type="region of interest" description="Disordered" evidence="3">
    <location>
        <begin position="214"/>
        <end position="256"/>
    </location>
</feature>
<dbReference type="GO" id="GO:0005524">
    <property type="term" value="F:ATP binding"/>
    <property type="evidence" value="ECO:0007669"/>
    <property type="project" value="UniProtKB-KW"/>
</dbReference>
<dbReference type="FunFam" id="3.90.640.10:FF:000003">
    <property type="entry name" value="Molecular chaperone DnaK"/>
    <property type="match status" value="1"/>
</dbReference>
<dbReference type="PROSITE" id="PS01036">
    <property type="entry name" value="HSP70_3"/>
    <property type="match status" value="1"/>
</dbReference>
<name>A0A4D9CZP8_9STRA</name>
<feature type="compositionally biased region" description="Basic and acidic residues" evidence="3">
    <location>
        <begin position="45"/>
        <end position="56"/>
    </location>
</feature>
<feature type="chain" id="PRO_5020027294" evidence="4">
    <location>
        <begin position="27"/>
        <end position="960"/>
    </location>
</feature>
<feature type="compositionally biased region" description="Basic and acidic residues" evidence="3">
    <location>
        <begin position="117"/>
        <end position="143"/>
    </location>
</feature>
<evidence type="ECO:0000256" key="1">
    <source>
        <dbReference type="ARBA" id="ARBA00022741"/>
    </source>
</evidence>
<keyword evidence="1" id="KW-0547">Nucleotide-binding</keyword>
<dbReference type="InterPro" id="IPR043129">
    <property type="entry name" value="ATPase_NBD"/>
</dbReference>
<evidence type="ECO:0000256" key="2">
    <source>
        <dbReference type="ARBA" id="ARBA00022840"/>
    </source>
</evidence>
<feature type="region of interest" description="Disordered" evidence="3">
    <location>
        <begin position="273"/>
        <end position="337"/>
    </location>
</feature>
<proteinExistence type="predicted"/>
<dbReference type="Gene3D" id="3.30.420.40">
    <property type="match status" value="3"/>
</dbReference>
<feature type="compositionally biased region" description="Acidic residues" evidence="3">
    <location>
        <begin position="320"/>
        <end position="331"/>
    </location>
</feature>
<protein>
    <submittedName>
        <fullName evidence="5">Uncharacterized protein</fullName>
    </submittedName>
</protein>
<feature type="signal peptide" evidence="4">
    <location>
        <begin position="1"/>
        <end position="26"/>
    </location>
</feature>
<dbReference type="EMBL" id="SDOX01000017">
    <property type="protein sequence ID" value="TFJ84871.1"/>
    <property type="molecule type" value="Genomic_DNA"/>
</dbReference>
<feature type="compositionally biased region" description="Acidic residues" evidence="3">
    <location>
        <begin position="274"/>
        <end position="284"/>
    </location>
</feature>
<feature type="compositionally biased region" description="Acidic residues" evidence="3">
    <location>
        <begin position="238"/>
        <end position="249"/>
    </location>
</feature>
<evidence type="ECO:0000256" key="4">
    <source>
        <dbReference type="SAM" id="SignalP"/>
    </source>
</evidence>
<dbReference type="PROSITE" id="PS00329">
    <property type="entry name" value="HSP70_2"/>
    <property type="match status" value="1"/>
</dbReference>
<gene>
    <name evidence="5" type="ORF">NSK_003903</name>
</gene>
<dbReference type="SUPFAM" id="SSF53067">
    <property type="entry name" value="Actin-like ATPase domain"/>
    <property type="match status" value="2"/>
</dbReference>
<dbReference type="PRINTS" id="PR00301">
    <property type="entry name" value="HEATSHOCK70"/>
</dbReference>
<dbReference type="GO" id="GO:0140662">
    <property type="term" value="F:ATP-dependent protein folding chaperone"/>
    <property type="evidence" value="ECO:0007669"/>
    <property type="project" value="InterPro"/>
</dbReference>